<accession>A0AAD5BPV1</accession>
<dbReference type="EMBL" id="JAMZMK010011406">
    <property type="protein sequence ID" value="KAI7727260.1"/>
    <property type="molecule type" value="Genomic_DNA"/>
</dbReference>
<protein>
    <submittedName>
        <fullName evidence="1">Uncharacterized protein</fullName>
    </submittedName>
</protein>
<organism evidence="1 2">
    <name type="scientific">Ambrosia artemisiifolia</name>
    <name type="common">Common ragweed</name>
    <dbReference type="NCBI Taxonomy" id="4212"/>
    <lineage>
        <taxon>Eukaryota</taxon>
        <taxon>Viridiplantae</taxon>
        <taxon>Streptophyta</taxon>
        <taxon>Embryophyta</taxon>
        <taxon>Tracheophyta</taxon>
        <taxon>Spermatophyta</taxon>
        <taxon>Magnoliopsida</taxon>
        <taxon>eudicotyledons</taxon>
        <taxon>Gunneridae</taxon>
        <taxon>Pentapetalae</taxon>
        <taxon>asterids</taxon>
        <taxon>campanulids</taxon>
        <taxon>Asterales</taxon>
        <taxon>Asteraceae</taxon>
        <taxon>Asteroideae</taxon>
        <taxon>Heliantheae alliance</taxon>
        <taxon>Heliantheae</taxon>
        <taxon>Ambrosia</taxon>
    </lineage>
</organism>
<reference evidence="1" key="1">
    <citation type="submission" date="2022-06" db="EMBL/GenBank/DDBJ databases">
        <title>Uncovering the hologenomic basis of an extraordinary plant invasion.</title>
        <authorList>
            <person name="Bieker V.C."/>
            <person name="Martin M.D."/>
            <person name="Gilbert T."/>
            <person name="Hodgins K."/>
            <person name="Battlay P."/>
            <person name="Petersen B."/>
            <person name="Wilson J."/>
        </authorList>
    </citation>
    <scope>NUCLEOTIDE SEQUENCE</scope>
    <source>
        <strain evidence="1">AA19_3_7</strain>
        <tissue evidence="1">Leaf</tissue>
    </source>
</reference>
<dbReference type="AlphaFoldDB" id="A0AAD5BPV1"/>
<name>A0AAD5BPV1_AMBAR</name>
<dbReference type="Proteomes" id="UP001206925">
    <property type="component" value="Unassembled WGS sequence"/>
</dbReference>
<sequence>PSTIKMGSNLGVAAASGYASSTMYRGAAKPLENFKRLILSSDCIKANYECTSRGWKRRDFHSDVQYWLQQAYIVT</sequence>
<feature type="non-terminal residue" evidence="1">
    <location>
        <position position="75"/>
    </location>
</feature>
<gene>
    <name evidence="1" type="ORF">M8C21_014895</name>
</gene>
<evidence type="ECO:0000313" key="1">
    <source>
        <dbReference type="EMBL" id="KAI7727260.1"/>
    </source>
</evidence>
<proteinExistence type="predicted"/>
<comment type="caution">
    <text evidence="1">The sequence shown here is derived from an EMBL/GenBank/DDBJ whole genome shotgun (WGS) entry which is preliminary data.</text>
</comment>
<evidence type="ECO:0000313" key="2">
    <source>
        <dbReference type="Proteomes" id="UP001206925"/>
    </source>
</evidence>
<keyword evidence="2" id="KW-1185">Reference proteome</keyword>